<gene>
    <name evidence="1" type="ORF">G6F51_014227</name>
</gene>
<proteinExistence type="predicted"/>
<dbReference type="AlphaFoldDB" id="A0A9P6XMZ8"/>
<protein>
    <submittedName>
        <fullName evidence="1">Uncharacterized protein</fullName>
    </submittedName>
</protein>
<evidence type="ECO:0000313" key="1">
    <source>
        <dbReference type="EMBL" id="KAG1529192.1"/>
    </source>
</evidence>
<reference evidence="1" key="1">
    <citation type="journal article" date="2020" name="Microb. Genom.">
        <title>Genetic diversity of clinical and environmental Mucorales isolates obtained from an investigation of mucormycosis cases among solid organ transplant recipients.</title>
        <authorList>
            <person name="Nguyen M.H."/>
            <person name="Kaul D."/>
            <person name="Muto C."/>
            <person name="Cheng S.J."/>
            <person name="Richter R.A."/>
            <person name="Bruno V.M."/>
            <person name="Liu G."/>
            <person name="Beyhan S."/>
            <person name="Sundermann A.J."/>
            <person name="Mounaud S."/>
            <person name="Pasculle A.W."/>
            <person name="Nierman W.C."/>
            <person name="Driscoll E."/>
            <person name="Cumbie R."/>
            <person name="Clancy C.J."/>
            <person name="Dupont C.L."/>
        </authorList>
    </citation>
    <scope>NUCLEOTIDE SEQUENCE</scope>
    <source>
        <strain evidence="1">GL16</strain>
    </source>
</reference>
<sequence length="66" mass="6360">MAAVALLEFGVMAGGMAEEGDPAAALLQQVGGDVVPALEVVAADRHAGLAGQGGAPAHEVRTLPAG</sequence>
<organism evidence="1 2">
    <name type="scientific">Rhizopus oryzae</name>
    <name type="common">Mucormycosis agent</name>
    <name type="synonym">Rhizopus arrhizus var. delemar</name>
    <dbReference type="NCBI Taxonomy" id="64495"/>
    <lineage>
        <taxon>Eukaryota</taxon>
        <taxon>Fungi</taxon>
        <taxon>Fungi incertae sedis</taxon>
        <taxon>Mucoromycota</taxon>
        <taxon>Mucoromycotina</taxon>
        <taxon>Mucoromycetes</taxon>
        <taxon>Mucorales</taxon>
        <taxon>Mucorineae</taxon>
        <taxon>Rhizopodaceae</taxon>
        <taxon>Rhizopus</taxon>
    </lineage>
</organism>
<name>A0A9P6XMZ8_RHIOR</name>
<dbReference type="Proteomes" id="UP000717996">
    <property type="component" value="Unassembled WGS sequence"/>
</dbReference>
<dbReference type="EMBL" id="JAANIT010008544">
    <property type="protein sequence ID" value="KAG1529192.1"/>
    <property type="molecule type" value="Genomic_DNA"/>
</dbReference>
<evidence type="ECO:0000313" key="2">
    <source>
        <dbReference type="Proteomes" id="UP000717996"/>
    </source>
</evidence>
<comment type="caution">
    <text evidence="1">The sequence shown here is derived from an EMBL/GenBank/DDBJ whole genome shotgun (WGS) entry which is preliminary data.</text>
</comment>
<accession>A0A9P6XMZ8</accession>